<protein>
    <submittedName>
        <fullName evidence="1">Uncharacterized protein</fullName>
    </submittedName>
</protein>
<reference evidence="1" key="1">
    <citation type="submission" date="2021-01" db="EMBL/GenBank/DDBJ databases">
        <title>Microvirga sp.</title>
        <authorList>
            <person name="Kim M.K."/>
        </authorList>
    </citation>
    <scope>NUCLEOTIDE SEQUENCE</scope>
    <source>
        <strain evidence="1">5420S-16</strain>
    </source>
</reference>
<dbReference type="RefSeq" id="WP_202061388.1">
    <property type="nucleotide sequence ID" value="NZ_JAEQMY010000022.1"/>
</dbReference>
<proteinExistence type="predicted"/>
<dbReference type="AlphaFoldDB" id="A0A936ZIV0"/>
<dbReference type="Proteomes" id="UP000605848">
    <property type="component" value="Unassembled WGS sequence"/>
</dbReference>
<name>A0A936ZIV0_9HYPH</name>
<sequence>MTFIIDKNGPAPELESEIHRLRGLVHALEDIRRGRHPDEAALAACPKIHSWRAVPRPDPCLTGVMFNHPTIADGRTGITTGPWVLASALGYARTVIHFYALGRPDRSCAFPVGNLRT</sequence>
<evidence type="ECO:0000313" key="1">
    <source>
        <dbReference type="EMBL" id="MBL0405489.1"/>
    </source>
</evidence>
<accession>A0A936ZIV0</accession>
<comment type="caution">
    <text evidence="1">The sequence shown here is derived from an EMBL/GenBank/DDBJ whole genome shotgun (WGS) entry which is preliminary data.</text>
</comment>
<dbReference type="EMBL" id="JAEQMY010000022">
    <property type="protein sequence ID" value="MBL0405489.1"/>
    <property type="molecule type" value="Genomic_DNA"/>
</dbReference>
<gene>
    <name evidence="1" type="ORF">JKG68_16085</name>
</gene>
<evidence type="ECO:0000313" key="2">
    <source>
        <dbReference type="Proteomes" id="UP000605848"/>
    </source>
</evidence>
<keyword evidence="2" id="KW-1185">Reference proteome</keyword>
<organism evidence="1 2">
    <name type="scientific">Microvirga aerilata</name>
    <dbReference type="NCBI Taxonomy" id="670292"/>
    <lineage>
        <taxon>Bacteria</taxon>
        <taxon>Pseudomonadati</taxon>
        <taxon>Pseudomonadota</taxon>
        <taxon>Alphaproteobacteria</taxon>
        <taxon>Hyphomicrobiales</taxon>
        <taxon>Methylobacteriaceae</taxon>
        <taxon>Microvirga</taxon>
    </lineage>
</organism>